<dbReference type="InterPro" id="IPR016024">
    <property type="entry name" value="ARM-type_fold"/>
</dbReference>
<name>A0A5J4V4D1_9EUKA</name>
<keyword evidence="6" id="KW-0067">ATP-binding</keyword>
<dbReference type="GO" id="GO:0004674">
    <property type="term" value="F:protein serine/threonine kinase activity"/>
    <property type="evidence" value="ECO:0007669"/>
    <property type="project" value="UniProtKB-KW"/>
</dbReference>
<evidence type="ECO:0000256" key="8">
    <source>
        <dbReference type="ARBA" id="ARBA00048679"/>
    </source>
</evidence>
<organism evidence="10 11">
    <name type="scientific">Streblomastix strix</name>
    <dbReference type="NCBI Taxonomy" id="222440"/>
    <lineage>
        <taxon>Eukaryota</taxon>
        <taxon>Metamonada</taxon>
        <taxon>Preaxostyla</taxon>
        <taxon>Oxymonadida</taxon>
        <taxon>Streblomastigidae</taxon>
        <taxon>Streblomastix</taxon>
    </lineage>
</organism>
<evidence type="ECO:0000256" key="6">
    <source>
        <dbReference type="ARBA" id="ARBA00022840"/>
    </source>
</evidence>
<dbReference type="InterPro" id="IPR000719">
    <property type="entry name" value="Prot_kinase_dom"/>
</dbReference>
<dbReference type="InterPro" id="IPR008271">
    <property type="entry name" value="Ser/Thr_kinase_AS"/>
</dbReference>
<proteinExistence type="predicted"/>
<dbReference type="Gene3D" id="1.25.10.10">
    <property type="entry name" value="Leucine-rich Repeat Variant"/>
    <property type="match status" value="1"/>
</dbReference>
<dbReference type="SMART" id="SM00220">
    <property type="entry name" value="S_TKc"/>
    <property type="match status" value="1"/>
</dbReference>
<evidence type="ECO:0000256" key="1">
    <source>
        <dbReference type="ARBA" id="ARBA00012513"/>
    </source>
</evidence>
<dbReference type="Proteomes" id="UP000324800">
    <property type="component" value="Unassembled WGS sequence"/>
</dbReference>
<dbReference type="Gene3D" id="1.10.510.10">
    <property type="entry name" value="Transferase(Phosphotransferase) domain 1"/>
    <property type="match status" value="1"/>
</dbReference>
<evidence type="ECO:0000256" key="3">
    <source>
        <dbReference type="ARBA" id="ARBA00022679"/>
    </source>
</evidence>
<dbReference type="PROSITE" id="PS00108">
    <property type="entry name" value="PROTEIN_KINASE_ST"/>
    <property type="match status" value="1"/>
</dbReference>
<keyword evidence="3" id="KW-0808">Transferase</keyword>
<keyword evidence="4" id="KW-0547">Nucleotide-binding</keyword>
<evidence type="ECO:0000256" key="4">
    <source>
        <dbReference type="ARBA" id="ARBA00022741"/>
    </source>
</evidence>
<feature type="domain" description="Protein kinase" evidence="9">
    <location>
        <begin position="1"/>
        <end position="227"/>
    </location>
</feature>
<comment type="catalytic activity">
    <reaction evidence="7">
        <text>L-threonyl-[protein] + ATP = O-phospho-L-threonyl-[protein] + ADP + H(+)</text>
        <dbReference type="Rhea" id="RHEA:46608"/>
        <dbReference type="Rhea" id="RHEA-COMP:11060"/>
        <dbReference type="Rhea" id="RHEA-COMP:11605"/>
        <dbReference type="ChEBI" id="CHEBI:15378"/>
        <dbReference type="ChEBI" id="CHEBI:30013"/>
        <dbReference type="ChEBI" id="CHEBI:30616"/>
        <dbReference type="ChEBI" id="CHEBI:61977"/>
        <dbReference type="ChEBI" id="CHEBI:456216"/>
        <dbReference type="EC" id="2.7.11.1"/>
    </reaction>
</comment>
<comment type="caution">
    <text evidence="10">The sequence shown here is derived from an EMBL/GenBank/DDBJ whole genome shotgun (WGS) entry which is preliminary data.</text>
</comment>
<dbReference type="GO" id="GO:0005524">
    <property type="term" value="F:ATP binding"/>
    <property type="evidence" value="ECO:0007669"/>
    <property type="project" value="UniProtKB-KW"/>
</dbReference>
<dbReference type="PANTHER" id="PTHR43671">
    <property type="entry name" value="SERINE/THREONINE-PROTEIN KINASE NEK"/>
    <property type="match status" value="1"/>
</dbReference>
<comment type="catalytic activity">
    <reaction evidence="8">
        <text>L-seryl-[protein] + ATP = O-phospho-L-seryl-[protein] + ADP + H(+)</text>
        <dbReference type="Rhea" id="RHEA:17989"/>
        <dbReference type="Rhea" id="RHEA-COMP:9863"/>
        <dbReference type="Rhea" id="RHEA-COMP:11604"/>
        <dbReference type="ChEBI" id="CHEBI:15378"/>
        <dbReference type="ChEBI" id="CHEBI:29999"/>
        <dbReference type="ChEBI" id="CHEBI:30616"/>
        <dbReference type="ChEBI" id="CHEBI:83421"/>
        <dbReference type="ChEBI" id="CHEBI:456216"/>
        <dbReference type="EC" id="2.7.11.1"/>
    </reaction>
</comment>
<dbReference type="EMBL" id="SNRW01009706">
    <property type="protein sequence ID" value="KAA6377588.1"/>
    <property type="molecule type" value="Genomic_DNA"/>
</dbReference>
<dbReference type="PANTHER" id="PTHR43671:SF98">
    <property type="entry name" value="SERINE_THREONINE-PROTEIN KINASE NEK11"/>
    <property type="match status" value="1"/>
</dbReference>
<dbReference type="InterPro" id="IPR011989">
    <property type="entry name" value="ARM-like"/>
</dbReference>
<evidence type="ECO:0000313" key="10">
    <source>
        <dbReference type="EMBL" id="KAA6377588.1"/>
    </source>
</evidence>
<accession>A0A5J4V4D1</accession>
<dbReference type="SUPFAM" id="SSF48371">
    <property type="entry name" value="ARM repeat"/>
    <property type="match status" value="1"/>
</dbReference>
<dbReference type="EC" id="2.7.11.1" evidence="1"/>
<protein>
    <recommendedName>
        <fullName evidence="1">non-specific serine/threonine protein kinase</fullName>
        <ecNumber evidence="1">2.7.11.1</ecNumber>
    </recommendedName>
</protein>
<dbReference type="Pfam" id="PF00069">
    <property type="entry name" value="Pkinase"/>
    <property type="match status" value="1"/>
</dbReference>
<gene>
    <name evidence="10" type="ORF">EZS28_026885</name>
</gene>
<evidence type="ECO:0000256" key="5">
    <source>
        <dbReference type="ARBA" id="ARBA00022777"/>
    </source>
</evidence>
<dbReference type="InterPro" id="IPR011009">
    <property type="entry name" value="Kinase-like_dom_sf"/>
</dbReference>
<dbReference type="AlphaFoldDB" id="A0A5J4V4D1"/>
<sequence>MSSALELQQNTHKYEDYEVLDELSNGTFGRVLKVKLKDIPGKPKVMKRVRYLKEKDKKIADEEVKMLKLAGSKYTGQKILFHVLFSLAHLHQLGIIHRDLKPENIFLDKDGYAKTGDFGLAEKMTSRSQVYAAGTLNYQPSEAHVQNLMGFESDIWALGVIVVEIITGKNPFEGNTLDETIKNIKNGQFIPLPECIHEELRKMLLAMISVDLIKRPSALLLLNSDLMKIQAQIELEKENPKNILQKIVKALKLPHSQNEQVVRKQTKYCMRLKKMFYNKEDDEGRLLAIQLGIAEQLISIFETWELESITQPFSEAFYALTTPVIDEIRQVLFTLKPYQGLMRLLTHSNNDIVAFSLLSINNIICAGANLTEETQPHPHYDVIQSFAGIDKLLTLFRGNKNIDIRNASISCIEKIISILLRLLEHMDQKIIRSVLDYILNILETTISTTPTKETHPYFNSIKKCGGSEKILSLFQQNRDVYLKDKAALCLGYIHHSFSKANNIVILEVINYLIDLLSSDSLDSKTKISLKYLIESTQYIK</sequence>
<dbReference type="Gene3D" id="3.30.200.20">
    <property type="entry name" value="Phosphorylase Kinase, domain 1"/>
    <property type="match status" value="1"/>
</dbReference>
<dbReference type="InterPro" id="IPR050660">
    <property type="entry name" value="NEK_Ser/Thr_kinase"/>
</dbReference>
<keyword evidence="5 10" id="KW-0418">Kinase</keyword>
<evidence type="ECO:0000256" key="2">
    <source>
        <dbReference type="ARBA" id="ARBA00022527"/>
    </source>
</evidence>
<dbReference type="SUPFAM" id="SSF56112">
    <property type="entry name" value="Protein kinase-like (PK-like)"/>
    <property type="match status" value="1"/>
</dbReference>
<evidence type="ECO:0000259" key="9">
    <source>
        <dbReference type="PROSITE" id="PS50011"/>
    </source>
</evidence>
<dbReference type="PROSITE" id="PS50011">
    <property type="entry name" value="PROTEIN_KINASE_DOM"/>
    <property type="match status" value="1"/>
</dbReference>
<evidence type="ECO:0000256" key="7">
    <source>
        <dbReference type="ARBA" id="ARBA00047899"/>
    </source>
</evidence>
<reference evidence="10 11" key="1">
    <citation type="submission" date="2019-03" db="EMBL/GenBank/DDBJ databases">
        <title>Single cell metagenomics reveals metabolic interactions within the superorganism composed of flagellate Streblomastix strix and complex community of Bacteroidetes bacteria on its surface.</title>
        <authorList>
            <person name="Treitli S.C."/>
            <person name="Kolisko M."/>
            <person name="Husnik F."/>
            <person name="Keeling P."/>
            <person name="Hampl V."/>
        </authorList>
    </citation>
    <scope>NUCLEOTIDE SEQUENCE [LARGE SCALE GENOMIC DNA]</scope>
    <source>
        <strain evidence="10">ST1C</strain>
    </source>
</reference>
<evidence type="ECO:0000313" key="11">
    <source>
        <dbReference type="Proteomes" id="UP000324800"/>
    </source>
</evidence>
<keyword evidence="2" id="KW-0723">Serine/threonine-protein kinase</keyword>